<dbReference type="PROSITE" id="PS51257">
    <property type="entry name" value="PROKAR_LIPOPROTEIN"/>
    <property type="match status" value="1"/>
</dbReference>
<dbReference type="PIRSF" id="PIRSF020555">
    <property type="entry name" value="UCP020555"/>
    <property type="match status" value="1"/>
</dbReference>
<dbReference type="Proteomes" id="UP000003704">
    <property type="component" value="Unassembled WGS sequence"/>
</dbReference>
<reference evidence="1 2" key="1">
    <citation type="journal article" date="2012" name="J. Bacteriol.">
        <title>Genome Sequence of n-Alkane-Degrading Hydrocarboniphaga effusa Strain AP103T (ATCC BAA-332T).</title>
        <authorList>
            <person name="Chang H.K."/>
            <person name="Zylstra G.J."/>
            <person name="Chae J.C."/>
        </authorList>
    </citation>
    <scope>NUCLEOTIDE SEQUENCE [LARGE SCALE GENOMIC DNA]</scope>
    <source>
        <strain evidence="1 2">AP103</strain>
    </source>
</reference>
<keyword evidence="2" id="KW-1185">Reference proteome</keyword>
<name>I8T976_9GAMM</name>
<dbReference type="AlphaFoldDB" id="I8T976"/>
<sequence length="121" mass="13317">MKSVSTTPVGALALAAALTACVQQPKPLYHWGSYQPQVYNYFKGDGEPIDKQLVELEATVQKAQAKGERLPPGFNAHLGLLYLKSGQADRAQQAFRTEEAAFPESRPYMDFLLARFTQGKG</sequence>
<dbReference type="OrthoDB" id="9800218at2"/>
<gene>
    <name evidence="1" type="ORF">WQQ_04750</name>
</gene>
<keyword evidence="1" id="KW-0449">Lipoprotein</keyword>
<comment type="caution">
    <text evidence="1">The sequence shown here is derived from an EMBL/GenBank/DDBJ whole genome shotgun (WGS) entry which is preliminary data.</text>
</comment>
<proteinExistence type="predicted"/>
<dbReference type="Pfam" id="PF16068">
    <property type="entry name" value="DUF4810"/>
    <property type="match status" value="1"/>
</dbReference>
<dbReference type="EMBL" id="AKGD01000001">
    <property type="protein sequence ID" value="EIT70338.1"/>
    <property type="molecule type" value="Genomic_DNA"/>
</dbReference>
<protein>
    <submittedName>
        <fullName evidence="1">Putative lipoprotein</fullName>
    </submittedName>
</protein>
<evidence type="ECO:0000313" key="2">
    <source>
        <dbReference type="Proteomes" id="UP000003704"/>
    </source>
</evidence>
<dbReference type="RefSeq" id="WP_007183434.1">
    <property type="nucleotide sequence ID" value="NZ_AKGD01000001.1"/>
</dbReference>
<evidence type="ECO:0000313" key="1">
    <source>
        <dbReference type="EMBL" id="EIT70338.1"/>
    </source>
</evidence>
<organism evidence="1 2">
    <name type="scientific">Hydrocarboniphaga effusa AP103</name>
    <dbReference type="NCBI Taxonomy" id="1172194"/>
    <lineage>
        <taxon>Bacteria</taxon>
        <taxon>Pseudomonadati</taxon>
        <taxon>Pseudomonadota</taxon>
        <taxon>Gammaproteobacteria</taxon>
        <taxon>Nevskiales</taxon>
        <taxon>Nevskiaceae</taxon>
        <taxon>Hydrocarboniphaga</taxon>
    </lineage>
</organism>
<dbReference type="InterPro" id="IPR014508">
    <property type="entry name" value="UCP020555_TPR-like"/>
</dbReference>
<accession>I8T976</accession>
<dbReference type="STRING" id="1172194.WQQ_04750"/>